<evidence type="ECO:0000259" key="7">
    <source>
        <dbReference type="Pfam" id="PF05029"/>
    </source>
</evidence>
<dbReference type="InterPro" id="IPR016024">
    <property type="entry name" value="ARM-type_fold"/>
</dbReference>
<evidence type="ECO:0000313" key="9">
    <source>
        <dbReference type="RefSeq" id="XP_025075247.1"/>
    </source>
</evidence>
<dbReference type="InterPro" id="IPR006906">
    <property type="entry name" value="Timeless_N"/>
</dbReference>
<feature type="compositionally biased region" description="Basic residues" evidence="5">
    <location>
        <begin position="1017"/>
        <end position="1026"/>
    </location>
</feature>
<feature type="compositionally biased region" description="Basic residues" evidence="5">
    <location>
        <begin position="957"/>
        <end position="966"/>
    </location>
</feature>
<dbReference type="Pfam" id="PF26019">
    <property type="entry name" value="HTH_TIMELESS"/>
    <property type="match status" value="1"/>
</dbReference>
<dbReference type="CTD" id="41615"/>
<evidence type="ECO:0000256" key="3">
    <source>
        <dbReference type="ARBA" id="ARBA00023242"/>
    </source>
</evidence>
<dbReference type="Proteomes" id="UP000504615">
    <property type="component" value="Unplaced"/>
</dbReference>
<accession>A0A8N1SAT1</accession>
<proteinExistence type="inferred from homology"/>
<evidence type="ECO:0000259" key="6">
    <source>
        <dbReference type="Pfam" id="PF04821"/>
    </source>
</evidence>
<dbReference type="GO" id="GO:0031298">
    <property type="term" value="C:replication fork protection complex"/>
    <property type="evidence" value="ECO:0007669"/>
    <property type="project" value="TreeGrafter"/>
</dbReference>
<feature type="compositionally biased region" description="Polar residues" evidence="5">
    <location>
        <begin position="967"/>
        <end position="983"/>
    </location>
</feature>
<dbReference type="GO" id="GO:0009649">
    <property type="term" value="P:entrainment of circadian clock"/>
    <property type="evidence" value="ECO:0007669"/>
    <property type="project" value="TreeGrafter"/>
</dbReference>
<dbReference type="GO" id="GO:0000076">
    <property type="term" value="P:DNA replication checkpoint signaling"/>
    <property type="evidence" value="ECO:0007669"/>
    <property type="project" value="TreeGrafter"/>
</dbReference>
<keyword evidence="3" id="KW-0539">Nucleus</keyword>
<sequence>MANMTDYLSAELTATCAAIGYFDGTDYHLDKNCLDVIKDLIRYLKRDDDTHTIRRFLGQTGLLKTDLVKILIHHVKNTELWDVLLRLLINLTSSAFVIYDERIPTDKITYSFYQQLVVYLQDYKAALTDENVWLAIAGRLGNLLNVDSTERGEEDELTIERILVFIRNVLQVPPNDNDKRTDNDATIHDEILFALHASGIVDILLFIVSNKQEQQYHIQILEIISLMLREQNASLLAASGLQRSTAERENDEAKLVELRQKELREKRDKVRKYAGSRHSRFGGTYVVQNMKATGENQMICHEPYKKIEALEFGYNKNRVKRRKDKLGLRDVKEERTSALSVRLFLKEFCVEFLSAAYNPVMRFARSCIMNDTHSQALETAVYLWVLRFFMEFNRHYKFQVKYVSETISTEVFYLVQRQMEQYYEMIITDKKRIPLWSRRLHLALKAYQELLNTLMAMDKSKDDGVRESCKIIKSNIFYVPEYRETIFSQLLCFDEVKMSRQYLRDLITTAHIFLKMLEHFCQKGQRHLIVCKIKPKRRKAKKGKKSTKENVTTAPTLEERWDIIGPELSAVMRDAVIPVVMPFGATLDTPIDDQKADAMKRIQKLMRQRNLEQALGLLRAAREIWPENDCFGKADMLPEEEFLALREIFFADLGVVEDQAHGTINTDDAENPVNHERNEEEEEEDENEEEEEEESRFQETDFKLDEFLKRFANVKIVKALALLLQQFETNTVETNHYIIKMLHRIAWDCKMPGMIFQASIFRIFQRILDSKDPTHKELQKFAVFIIRRFIEVAQKNRKSYMELLFWKTTRDATEIVDGYNAETTNKKVSRATWTEAEEDELRTLFMEHQTNKYPQDLIDWLLEHIINENRTRRTIIKKLKEMCLIVNSKAVRAEVQKRLPKEWSEEEISQLTELWTQLKDDDDPVDLIFTGLRIKRPKPKIKEKLLELGLARDRKELRKKRARKSNQGKSSWETQAASNSDGNESSATDDEDDEETRKSSKRGGGGGAPRRSEAPTKKKQRNRRKLPTTIVYTDAQLFGLVKDVIDRDMREALEWIKESLQDVLDDRDEESSEGIPLVPLTDYSSAAMDSPSFQKLLRALGFVPPADAQESYWRIPANMLTITIQKRYKLIEDALAGKFVVAETQLEPSNSDSDTDEKANDSEDDVDVFENVKKFFAPKESFLESEPSTSKQLRTNIQSPQKSKTLLLSDEESDEAEVVEKNDETKVTEKTNKENVGQARNRVRMLDDSSESEMDIENDIDKNDDTKRNRSDSLSDTDKPSSKKRRLLDSDEEVEPLRTDTEANGSRVIISDDEESLHNERSKRPTSHVIISDEED</sequence>
<keyword evidence="4" id="KW-0131">Cell cycle</keyword>
<dbReference type="OrthoDB" id="310853at2759"/>
<feature type="compositionally biased region" description="Polar residues" evidence="5">
    <location>
        <begin position="1186"/>
        <end position="1206"/>
    </location>
</feature>
<feature type="compositionally biased region" description="Acidic residues" evidence="5">
    <location>
        <begin position="1248"/>
        <end position="1258"/>
    </location>
</feature>
<gene>
    <name evidence="9" type="primary">LOC105431561</name>
</gene>
<dbReference type="GO" id="GO:0048511">
    <property type="term" value="P:rhythmic process"/>
    <property type="evidence" value="ECO:0007669"/>
    <property type="project" value="UniProtKB-KW"/>
</dbReference>
<comment type="similarity">
    <text evidence="2">Belongs to the timeless family.</text>
</comment>
<evidence type="ECO:0000256" key="4">
    <source>
        <dbReference type="ARBA" id="ARBA00023306"/>
    </source>
</evidence>
<feature type="compositionally biased region" description="Basic and acidic residues" evidence="5">
    <location>
        <begin position="1259"/>
        <end position="1281"/>
    </location>
</feature>
<dbReference type="RefSeq" id="XP_025075247.1">
    <property type="nucleotide sequence ID" value="XM_025219462.1"/>
</dbReference>
<dbReference type="PANTHER" id="PTHR22940:SF4">
    <property type="entry name" value="PROTEIN TIMELESS HOMOLOG"/>
    <property type="match status" value="1"/>
</dbReference>
<protein>
    <submittedName>
        <fullName evidence="9">Protein timeless homolog</fullName>
    </submittedName>
</protein>
<dbReference type="InterPro" id="IPR044998">
    <property type="entry name" value="Timeless"/>
</dbReference>
<comment type="subcellular location">
    <subcellularLocation>
        <location evidence="1">Nucleus</location>
    </subcellularLocation>
</comment>
<reference evidence="9" key="1">
    <citation type="submission" date="2025-08" db="UniProtKB">
        <authorList>
            <consortium name="RefSeq"/>
        </authorList>
    </citation>
    <scope>IDENTIFICATION</scope>
</reference>
<feature type="domain" description="Timeless N-terminal" evidence="6">
    <location>
        <begin position="27"/>
        <end position="287"/>
    </location>
</feature>
<feature type="region of interest" description="Disordered" evidence="5">
    <location>
        <begin position="661"/>
        <end position="699"/>
    </location>
</feature>
<dbReference type="Pfam" id="PF05029">
    <property type="entry name" value="TIMELESS_C"/>
    <property type="match status" value="1"/>
</dbReference>
<name>A0A8N1SAT1_9HYME</name>
<feature type="region of interest" description="Disordered" evidence="5">
    <location>
        <begin position="1181"/>
        <end position="1336"/>
    </location>
</feature>
<feature type="domain" description="Timeless C-terminal" evidence="7">
    <location>
        <begin position="1040"/>
        <end position="1121"/>
    </location>
</feature>
<dbReference type="Pfam" id="PF04821">
    <property type="entry name" value="TIMELESS"/>
    <property type="match status" value="1"/>
</dbReference>
<dbReference type="SUPFAM" id="SSF48371">
    <property type="entry name" value="ARM repeat"/>
    <property type="match status" value="1"/>
</dbReference>
<feature type="region of interest" description="Disordered" evidence="5">
    <location>
        <begin position="957"/>
        <end position="1026"/>
    </location>
</feature>
<evidence type="ECO:0000256" key="2">
    <source>
        <dbReference type="ARBA" id="ARBA00008174"/>
    </source>
</evidence>
<keyword evidence="8" id="KW-1185">Reference proteome</keyword>
<feature type="compositionally biased region" description="Acidic residues" evidence="5">
    <location>
        <begin position="679"/>
        <end position="694"/>
    </location>
</feature>
<evidence type="ECO:0000256" key="5">
    <source>
        <dbReference type="SAM" id="MobiDB-lite"/>
    </source>
</evidence>
<dbReference type="GO" id="GO:0043111">
    <property type="term" value="P:replication fork arrest"/>
    <property type="evidence" value="ECO:0007669"/>
    <property type="project" value="TreeGrafter"/>
</dbReference>
<dbReference type="PANTHER" id="PTHR22940">
    <property type="entry name" value="TIMEOUT/TIMELESS-2"/>
    <property type="match status" value="1"/>
</dbReference>
<evidence type="ECO:0000313" key="8">
    <source>
        <dbReference type="Proteomes" id="UP000504615"/>
    </source>
</evidence>
<organism evidence="8 9">
    <name type="scientific">Pogonomyrmex barbatus</name>
    <name type="common">red harvester ant</name>
    <dbReference type="NCBI Taxonomy" id="144034"/>
    <lineage>
        <taxon>Eukaryota</taxon>
        <taxon>Metazoa</taxon>
        <taxon>Ecdysozoa</taxon>
        <taxon>Arthropoda</taxon>
        <taxon>Hexapoda</taxon>
        <taxon>Insecta</taxon>
        <taxon>Pterygota</taxon>
        <taxon>Neoptera</taxon>
        <taxon>Endopterygota</taxon>
        <taxon>Hymenoptera</taxon>
        <taxon>Apocrita</taxon>
        <taxon>Aculeata</taxon>
        <taxon>Formicoidea</taxon>
        <taxon>Formicidae</taxon>
        <taxon>Myrmicinae</taxon>
        <taxon>Pogonomyrmex</taxon>
    </lineage>
</organism>
<dbReference type="GeneID" id="105431561"/>
<dbReference type="InterPro" id="IPR007725">
    <property type="entry name" value="TIMELESS_C"/>
</dbReference>
<dbReference type="GO" id="GO:0006281">
    <property type="term" value="P:DNA repair"/>
    <property type="evidence" value="ECO:0007669"/>
    <property type="project" value="TreeGrafter"/>
</dbReference>
<feature type="compositionally biased region" description="Basic and acidic residues" evidence="5">
    <location>
        <begin position="1218"/>
        <end position="1233"/>
    </location>
</feature>
<dbReference type="GO" id="GO:0003677">
    <property type="term" value="F:DNA binding"/>
    <property type="evidence" value="ECO:0007669"/>
    <property type="project" value="TreeGrafter"/>
</dbReference>
<evidence type="ECO:0000256" key="1">
    <source>
        <dbReference type="ARBA" id="ARBA00004123"/>
    </source>
</evidence>